<evidence type="ECO:0000259" key="13">
    <source>
        <dbReference type="Pfam" id="PF18554"/>
    </source>
</evidence>
<evidence type="ECO:0000256" key="8">
    <source>
        <dbReference type="ARBA" id="ARBA00022840"/>
    </source>
</evidence>
<dbReference type="GO" id="GO:0005524">
    <property type="term" value="F:ATP binding"/>
    <property type="evidence" value="ECO:0007669"/>
    <property type="project" value="UniProtKB-KW"/>
</dbReference>
<evidence type="ECO:0000256" key="9">
    <source>
        <dbReference type="ARBA" id="ARBA00022842"/>
    </source>
</evidence>
<keyword evidence="8" id="KW-0067">ATP-binding</keyword>
<sequence>MPSSTVNSVEILFTVLRKMIAEVVDVKQTTVKSWECTEEGTCLANDGSHEARLFSSLGKEGRLLADIKANIPNSNIALGAAMKNKLHGRAYPSKEWEFRPCCELNFDLDICKFRKLKAKQRNCYTNLKIGAYWVKKEGEKVVPIVSSITDEVQLHLQAVARGEAHAVPDKVKADYKKRKLIKEIEKTVFEVRKGSEFTTSVVKQEAEFTKDMIESGQWKNANFKPYNFKSKGRVELRSGHLHPLMQLRSEFRRIFLEMGFTEMPTNSYVESAFWNFDALFQPQQHPARDAQDTFYVSDPATCLEVPEDYLERVRKTHSEGGYGSIGYQCKWNRAEADKNLLRTHTTAVSARMLYKLAQVLVEAMSETSFEKAETYKRNRQPQNAHVKLIGAV</sequence>
<accession>A0A5B7D429</accession>
<gene>
    <name evidence="14" type="primary">Farsa</name>
    <name evidence="14" type="ORF">E2C01_009264</name>
</gene>
<dbReference type="Pfam" id="PF18554">
    <property type="entry name" value="PheRS_DBD2"/>
    <property type="match status" value="1"/>
</dbReference>
<dbReference type="Gene3D" id="1.10.10.2320">
    <property type="match status" value="1"/>
</dbReference>
<dbReference type="GO" id="GO:0006432">
    <property type="term" value="P:phenylalanyl-tRNA aminoacylation"/>
    <property type="evidence" value="ECO:0007669"/>
    <property type="project" value="TreeGrafter"/>
</dbReference>
<evidence type="ECO:0000256" key="11">
    <source>
        <dbReference type="ARBA" id="ARBA00023146"/>
    </source>
</evidence>
<dbReference type="FunFam" id="1.10.10.2320:FF:000001">
    <property type="entry name" value="phenylalanine--tRNA ligase alpha subunit"/>
    <property type="match status" value="1"/>
</dbReference>
<dbReference type="Gene3D" id="3.30.930.10">
    <property type="entry name" value="Bira Bifunctional Protein, Domain 2"/>
    <property type="match status" value="1"/>
</dbReference>
<dbReference type="SUPFAM" id="SSF55681">
    <property type="entry name" value="Class II aaRS and biotin synthetases"/>
    <property type="match status" value="1"/>
</dbReference>
<evidence type="ECO:0000313" key="15">
    <source>
        <dbReference type="Proteomes" id="UP000324222"/>
    </source>
</evidence>
<evidence type="ECO:0000256" key="3">
    <source>
        <dbReference type="ARBA" id="ARBA00012814"/>
    </source>
</evidence>
<evidence type="ECO:0000256" key="4">
    <source>
        <dbReference type="ARBA" id="ARBA00022490"/>
    </source>
</evidence>
<keyword evidence="7" id="KW-0547">Nucleotide-binding</keyword>
<protein>
    <recommendedName>
        <fullName evidence="3">phenylalanine--tRNA ligase</fullName>
        <ecNumber evidence="3">6.1.1.20</ecNumber>
    </recommendedName>
</protein>
<evidence type="ECO:0000256" key="7">
    <source>
        <dbReference type="ARBA" id="ARBA00022741"/>
    </source>
</evidence>
<dbReference type="PANTHER" id="PTHR11538">
    <property type="entry name" value="PHENYLALANYL-TRNA SYNTHETASE"/>
    <property type="match status" value="1"/>
</dbReference>
<keyword evidence="11" id="KW-0030">Aminoacyl-tRNA synthetase</keyword>
<keyword evidence="10" id="KW-0648">Protein biosynthesis</keyword>
<dbReference type="EMBL" id="VSRR010000506">
    <property type="protein sequence ID" value="MPC16440.1"/>
    <property type="molecule type" value="Genomic_DNA"/>
</dbReference>
<dbReference type="AlphaFoldDB" id="A0A5B7D429"/>
<dbReference type="Pfam" id="PF01409">
    <property type="entry name" value="tRNA-synt_2d"/>
    <property type="match status" value="1"/>
</dbReference>
<dbReference type="GO" id="GO:0000049">
    <property type="term" value="F:tRNA binding"/>
    <property type="evidence" value="ECO:0007669"/>
    <property type="project" value="InterPro"/>
</dbReference>
<keyword evidence="4" id="KW-0963">Cytoplasm</keyword>
<evidence type="ECO:0000256" key="6">
    <source>
        <dbReference type="ARBA" id="ARBA00022723"/>
    </source>
</evidence>
<dbReference type="PANTHER" id="PTHR11538:SF40">
    <property type="entry name" value="PHENYLALANINE--TRNA LIGASE ALPHA SUBUNIT"/>
    <property type="match status" value="1"/>
</dbReference>
<dbReference type="EC" id="6.1.1.20" evidence="3"/>
<evidence type="ECO:0000313" key="14">
    <source>
        <dbReference type="EMBL" id="MPC16440.1"/>
    </source>
</evidence>
<keyword evidence="15" id="KW-1185">Reference proteome</keyword>
<evidence type="ECO:0000256" key="5">
    <source>
        <dbReference type="ARBA" id="ARBA00022598"/>
    </source>
</evidence>
<organism evidence="14 15">
    <name type="scientific">Portunus trituberculatus</name>
    <name type="common">Swimming crab</name>
    <name type="synonym">Neptunus trituberculatus</name>
    <dbReference type="NCBI Taxonomy" id="210409"/>
    <lineage>
        <taxon>Eukaryota</taxon>
        <taxon>Metazoa</taxon>
        <taxon>Ecdysozoa</taxon>
        <taxon>Arthropoda</taxon>
        <taxon>Crustacea</taxon>
        <taxon>Multicrustacea</taxon>
        <taxon>Malacostraca</taxon>
        <taxon>Eumalacostraca</taxon>
        <taxon>Eucarida</taxon>
        <taxon>Decapoda</taxon>
        <taxon>Pleocyemata</taxon>
        <taxon>Brachyura</taxon>
        <taxon>Eubrachyura</taxon>
        <taxon>Portunoidea</taxon>
        <taxon>Portunidae</taxon>
        <taxon>Portuninae</taxon>
        <taxon>Portunus</taxon>
    </lineage>
</organism>
<keyword evidence="6" id="KW-0479">Metal-binding</keyword>
<comment type="subcellular location">
    <subcellularLocation>
        <location evidence="1">Cytoplasm</location>
    </subcellularLocation>
</comment>
<evidence type="ECO:0000256" key="2">
    <source>
        <dbReference type="ARBA" id="ARBA00006703"/>
    </source>
</evidence>
<name>A0A5B7D429_PORTR</name>
<dbReference type="InterPro" id="IPR045864">
    <property type="entry name" value="aa-tRNA-synth_II/BPL/LPL"/>
</dbReference>
<evidence type="ECO:0000259" key="12">
    <source>
        <dbReference type="Pfam" id="PF01409"/>
    </source>
</evidence>
<dbReference type="OrthoDB" id="238316at2759"/>
<proteinExistence type="inferred from homology"/>
<keyword evidence="9" id="KW-0460">Magnesium</keyword>
<comment type="similarity">
    <text evidence="2">Belongs to the class-II aminoacyl-tRNA synthetase family. Phe-tRNA synthetase alpha subunit type 2 subfamily.</text>
</comment>
<evidence type="ECO:0000256" key="10">
    <source>
        <dbReference type="ARBA" id="ARBA00022917"/>
    </source>
</evidence>
<dbReference type="Proteomes" id="UP000324222">
    <property type="component" value="Unassembled WGS sequence"/>
</dbReference>
<feature type="domain" description="Phenylalanyl-tRNA synthetase" evidence="12">
    <location>
        <begin position="226"/>
        <end position="355"/>
    </location>
</feature>
<feature type="domain" description="PheRS DNA binding" evidence="13">
    <location>
        <begin position="150"/>
        <end position="181"/>
    </location>
</feature>
<dbReference type="GO" id="GO:0005829">
    <property type="term" value="C:cytosol"/>
    <property type="evidence" value="ECO:0007669"/>
    <property type="project" value="TreeGrafter"/>
</dbReference>
<reference evidence="14 15" key="1">
    <citation type="submission" date="2019-05" db="EMBL/GenBank/DDBJ databases">
        <title>Another draft genome of Portunus trituberculatus and its Hox gene families provides insights of decapod evolution.</title>
        <authorList>
            <person name="Jeong J.-H."/>
            <person name="Song I."/>
            <person name="Kim S."/>
            <person name="Choi T."/>
            <person name="Kim D."/>
            <person name="Ryu S."/>
            <person name="Kim W."/>
        </authorList>
    </citation>
    <scope>NUCLEOTIDE SEQUENCE [LARGE SCALE GENOMIC DNA]</scope>
    <source>
        <tissue evidence="14">Muscle</tissue>
    </source>
</reference>
<dbReference type="GO" id="GO:0009328">
    <property type="term" value="C:phenylalanine-tRNA ligase complex"/>
    <property type="evidence" value="ECO:0007669"/>
    <property type="project" value="TreeGrafter"/>
</dbReference>
<dbReference type="InterPro" id="IPR040586">
    <property type="entry name" value="PheRS_DBD2"/>
</dbReference>
<keyword evidence="5 14" id="KW-0436">Ligase</keyword>
<dbReference type="GO" id="GO:0046872">
    <property type="term" value="F:metal ion binding"/>
    <property type="evidence" value="ECO:0007669"/>
    <property type="project" value="UniProtKB-KW"/>
</dbReference>
<dbReference type="InterPro" id="IPR002319">
    <property type="entry name" value="Phenylalanyl-tRNA_Synthase"/>
</dbReference>
<evidence type="ECO:0000256" key="1">
    <source>
        <dbReference type="ARBA" id="ARBA00004496"/>
    </source>
</evidence>
<comment type="caution">
    <text evidence="14">The sequence shown here is derived from an EMBL/GenBank/DDBJ whole genome shotgun (WGS) entry which is preliminary data.</text>
</comment>
<dbReference type="GO" id="GO:0004826">
    <property type="term" value="F:phenylalanine-tRNA ligase activity"/>
    <property type="evidence" value="ECO:0007669"/>
    <property type="project" value="UniProtKB-EC"/>
</dbReference>